<keyword evidence="6" id="KW-0399">Innate immunity</keyword>
<evidence type="ECO:0000259" key="21">
    <source>
        <dbReference type="PROSITE" id="PS50240"/>
    </source>
</evidence>
<feature type="domain" description="VWFA" evidence="20">
    <location>
        <begin position="276"/>
        <end position="460"/>
    </location>
</feature>
<evidence type="ECO:0000256" key="3">
    <source>
        <dbReference type="ARBA" id="ARBA00004241"/>
    </source>
</evidence>
<feature type="domain" description="Peptidase S1" evidence="21">
    <location>
        <begin position="484"/>
        <end position="759"/>
    </location>
</feature>
<dbReference type="InterPro" id="IPR009003">
    <property type="entry name" value="Peptidase_S1_PA"/>
</dbReference>
<evidence type="ECO:0000256" key="7">
    <source>
        <dbReference type="ARBA" id="ARBA00022659"/>
    </source>
</evidence>
<evidence type="ECO:0000256" key="1">
    <source>
        <dbReference type="ARBA" id="ARBA00001936"/>
    </source>
</evidence>
<dbReference type="InterPro" id="IPR036465">
    <property type="entry name" value="vWFA_dom_sf"/>
</dbReference>
<dbReference type="Gene3D" id="2.40.10.10">
    <property type="entry name" value="Trypsin-like serine proteases"/>
    <property type="match status" value="1"/>
</dbReference>
<dbReference type="SUPFAM" id="SSF50494">
    <property type="entry name" value="Trypsin-like serine proteases"/>
    <property type="match status" value="1"/>
</dbReference>
<dbReference type="PANTHER" id="PTHR46393">
    <property type="entry name" value="SUSHI DOMAIN-CONTAINING PROTEIN"/>
    <property type="match status" value="1"/>
</dbReference>
<evidence type="ECO:0000256" key="4">
    <source>
        <dbReference type="ARBA" id="ARBA00004613"/>
    </source>
</evidence>
<dbReference type="SMART" id="SM00032">
    <property type="entry name" value="CCP"/>
    <property type="match status" value="3"/>
</dbReference>
<evidence type="ECO:0000259" key="20">
    <source>
        <dbReference type="PROSITE" id="PS50234"/>
    </source>
</evidence>
<keyword evidence="5" id="KW-0964">Secreted</keyword>
<dbReference type="SUPFAM" id="SSF53300">
    <property type="entry name" value="vWA-like"/>
    <property type="match status" value="1"/>
</dbReference>
<dbReference type="GO" id="GO:0006508">
    <property type="term" value="P:proteolysis"/>
    <property type="evidence" value="ECO:0007669"/>
    <property type="project" value="UniProtKB-KW"/>
</dbReference>
<dbReference type="InterPro" id="IPR018114">
    <property type="entry name" value="TRYPSIN_HIS"/>
</dbReference>
<evidence type="ECO:0000256" key="17">
    <source>
        <dbReference type="PIRSR" id="PIRSR001154-1"/>
    </source>
</evidence>
<dbReference type="GO" id="GO:0045087">
    <property type="term" value="P:innate immune response"/>
    <property type="evidence" value="ECO:0007669"/>
    <property type="project" value="UniProtKB-KW"/>
</dbReference>
<dbReference type="PROSITE" id="PS50234">
    <property type="entry name" value="VWFA"/>
    <property type="match status" value="1"/>
</dbReference>
<dbReference type="CDD" id="cd00190">
    <property type="entry name" value="Tryp_SPc"/>
    <property type="match status" value="1"/>
</dbReference>
<organism evidence="23 24">
    <name type="scientific">Patiria miniata</name>
    <name type="common">Bat star</name>
    <name type="synonym">Asterina miniata</name>
    <dbReference type="NCBI Taxonomy" id="46514"/>
    <lineage>
        <taxon>Eukaryota</taxon>
        <taxon>Metazoa</taxon>
        <taxon>Echinodermata</taxon>
        <taxon>Eleutherozoa</taxon>
        <taxon>Asterozoa</taxon>
        <taxon>Asteroidea</taxon>
        <taxon>Valvatacea</taxon>
        <taxon>Valvatida</taxon>
        <taxon>Asterinidae</taxon>
        <taxon>Patiria</taxon>
    </lineage>
</organism>
<evidence type="ECO:0000256" key="8">
    <source>
        <dbReference type="ARBA" id="ARBA00022670"/>
    </source>
</evidence>
<dbReference type="InterPro" id="IPR011360">
    <property type="entry name" value="Compl_C2_B"/>
</dbReference>
<dbReference type="InterPro" id="IPR000436">
    <property type="entry name" value="Sushi_SCR_CCP_dom"/>
</dbReference>
<dbReference type="InterPro" id="IPR035976">
    <property type="entry name" value="Sushi/SCR/CCP_sf"/>
</dbReference>
<evidence type="ECO:0000256" key="19">
    <source>
        <dbReference type="RuleBase" id="RU363034"/>
    </source>
</evidence>
<dbReference type="OrthoDB" id="6127264at2759"/>
<reference evidence="23" key="1">
    <citation type="submission" date="2022-11" db="UniProtKB">
        <authorList>
            <consortium name="EnsemblMetazoa"/>
        </authorList>
    </citation>
    <scope>IDENTIFICATION</scope>
</reference>
<dbReference type="GO" id="GO:0009986">
    <property type="term" value="C:cell surface"/>
    <property type="evidence" value="ECO:0007669"/>
    <property type="project" value="UniProtKB-SubCell"/>
</dbReference>
<keyword evidence="15" id="KW-0325">Glycoprotein</keyword>
<dbReference type="EnsemblMetazoa" id="XM_038190938.1">
    <property type="protein sequence ID" value="XP_038046866.1"/>
    <property type="gene ID" value="LOC119721060"/>
</dbReference>
<dbReference type="SMART" id="SM00020">
    <property type="entry name" value="Tryp_SPc"/>
    <property type="match status" value="1"/>
</dbReference>
<feature type="domain" description="Sushi" evidence="22">
    <location>
        <begin position="105"/>
        <end position="163"/>
    </location>
</feature>
<dbReference type="Pfam" id="PF00084">
    <property type="entry name" value="Sushi"/>
    <property type="match status" value="3"/>
</dbReference>
<evidence type="ECO:0000256" key="11">
    <source>
        <dbReference type="ARBA" id="ARBA00022801"/>
    </source>
</evidence>
<keyword evidence="24" id="KW-1185">Reference proteome</keyword>
<dbReference type="AlphaFoldDB" id="A0A913Z786"/>
<dbReference type="PANTHER" id="PTHR46393:SF7">
    <property type="entry name" value="COMPLEMENT C2"/>
    <property type="match status" value="1"/>
</dbReference>
<keyword evidence="13" id="KW-0391">Immunity</keyword>
<comment type="cofactor">
    <cofactor evidence="1">
        <name>Mn(2+)</name>
        <dbReference type="ChEBI" id="CHEBI:29035"/>
    </cofactor>
</comment>
<keyword evidence="11 19" id="KW-0378">Hydrolase</keyword>
<dbReference type="Pfam" id="PF00089">
    <property type="entry name" value="Trypsin"/>
    <property type="match status" value="1"/>
</dbReference>
<feature type="disulfide bond" evidence="18">
    <location>
        <begin position="197"/>
        <end position="224"/>
    </location>
</feature>
<dbReference type="SMART" id="SM00327">
    <property type="entry name" value="VWA"/>
    <property type="match status" value="1"/>
</dbReference>
<comment type="subcellular location">
    <subcellularLocation>
        <location evidence="3">Cell surface</location>
    </subcellularLocation>
    <subcellularLocation>
        <location evidence="4">Secreted</location>
    </subcellularLocation>
</comment>
<keyword evidence="14 18" id="KW-1015">Disulfide bond</keyword>
<dbReference type="PROSITE" id="PS50240">
    <property type="entry name" value="TRYPSIN_DOM"/>
    <property type="match status" value="1"/>
</dbReference>
<dbReference type="CDD" id="cd01450">
    <property type="entry name" value="vWFA_subfamily_ECM"/>
    <property type="match status" value="1"/>
</dbReference>
<evidence type="ECO:0000256" key="13">
    <source>
        <dbReference type="ARBA" id="ARBA00022859"/>
    </source>
</evidence>
<evidence type="ECO:0000256" key="15">
    <source>
        <dbReference type="ARBA" id="ARBA00023180"/>
    </source>
</evidence>
<dbReference type="GO" id="GO:0004252">
    <property type="term" value="F:serine-type endopeptidase activity"/>
    <property type="evidence" value="ECO:0007669"/>
    <property type="project" value="InterPro"/>
</dbReference>
<dbReference type="Proteomes" id="UP000887568">
    <property type="component" value="Unplaced"/>
</dbReference>
<comment type="caution">
    <text evidence="18">Lacks conserved residue(s) required for the propagation of feature annotation.</text>
</comment>
<feature type="active site" description="Charge relay system" evidence="17">
    <location>
        <position position="590"/>
    </location>
</feature>
<dbReference type="Gene3D" id="2.10.70.10">
    <property type="entry name" value="Complement Module, domain 1"/>
    <property type="match status" value="3"/>
</dbReference>
<feature type="disulfide bond" evidence="18">
    <location>
        <begin position="134"/>
        <end position="161"/>
    </location>
</feature>
<feature type="domain" description="Sushi" evidence="22">
    <location>
        <begin position="35"/>
        <end position="104"/>
    </location>
</feature>
<feature type="disulfide bond" evidence="18">
    <location>
        <begin position="168"/>
        <end position="211"/>
    </location>
</feature>
<dbReference type="PIRSF" id="PIRSF001154">
    <property type="entry name" value="Compl_C2_B"/>
    <property type="match status" value="1"/>
</dbReference>
<keyword evidence="12 19" id="KW-0720">Serine protease</keyword>
<proteinExistence type="predicted"/>
<dbReference type="PRINTS" id="PR00722">
    <property type="entry name" value="CHYMOTRYPSIN"/>
</dbReference>
<dbReference type="InterPro" id="IPR002035">
    <property type="entry name" value="VWF_A"/>
</dbReference>
<dbReference type="InterPro" id="IPR033116">
    <property type="entry name" value="TRYPSIN_SER"/>
</dbReference>
<dbReference type="SUPFAM" id="SSF57535">
    <property type="entry name" value="Complement control module/SCR domain"/>
    <property type="match status" value="3"/>
</dbReference>
<dbReference type="InterPro" id="IPR043504">
    <property type="entry name" value="Peptidase_S1_PA_chymotrypsin"/>
</dbReference>
<dbReference type="OMA" id="YTKPWHV"/>
<evidence type="ECO:0000256" key="12">
    <source>
        <dbReference type="ARBA" id="ARBA00022825"/>
    </source>
</evidence>
<keyword evidence="9" id="KW-0732">Signal</keyword>
<comment type="cofactor">
    <cofactor evidence="2">
        <name>Mg(2+)</name>
        <dbReference type="ChEBI" id="CHEBI:18420"/>
    </cofactor>
</comment>
<evidence type="ECO:0000256" key="10">
    <source>
        <dbReference type="ARBA" id="ARBA00022737"/>
    </source>
</evidence>
<dbReference type="GO" id="GO:0005576">
    <property type="term" value="C:extracellular region"/>
    <property type="evidence" value="ECO:0007669"/>
    <property type="project" value="UniProtKB-SubCell"/>
</dbReference>
<sequence>MTLLQFCKRFSIVKRKTMPRKKHLKLLVLMYFVEVMCPSLLESEAEISHLQSNTANRTYRLGEVLDYRCDAGYRILGKTWRECSGPSLHFPNRTWSDLDPICSEIECPDPGHIQFGGSRYLESRKVGGRVTFRCRSGYSLQGSRVRHCLPNGKWNGSLTTCDHESFYCPNPGIPIGGRMVNARGVRFRKGERVSYECNRNRVLLGSDERECLKSRGWSGEPPTCRGPYDFDDSVEVAARMAYDIEGLASNLETTTADNAPGPRGRFIDVRHPGGMDIYFVFDASGSIPKAHFKYYVDLAKVLVTQVGEANGRPRARYGVCLFASKARMAIHVSEPQRTVRVVHFALDDMITRLSQNYYQIGKGTATGKALKLVHENIKEDDRTAKKYLFLFTDGKTNMGAHIGLPETEAKVLREHYHFEIHCIGVGLETDVRELRAIASGQDNMFLIKDYWDLNILAQVITRQKLDYSPCGRNGKSHQQPSSRIVGGDNAKSGEWPWQVALFCEDVTGSDGYVPRFFCGGSLIARNWVLTAAHCFRDNHCPWSDIRVYTGIINKSKRKLQNVNPSLVYNLDGEDALIRHGEYNDHNLDNDIALLRLSRNATFSPSVRPVCMPQPTMQDSTIYAQRGDAFVTGWGSNQTCNIDSECRRHDSSKYLKQLAVPMRTNKECRESLKLNYTKKYSEFNYKHDLAFCAGYEEGNQDACKGDSGGPVMRQMTVADGSKRWVQIGIVSWGEGCAQKGRYGIYTRLSAYKDWVQDHIGSAPYAIQN</sequence>
<dbReference type="PROSITE" id="PS00134">
    <property type="entry name" value="TRYPSIN_HIS"/>
    <property type="match status" value="1"/>
</dbReference>
<evidence type="ECO:0000256" key="5">
    <source>
        <dbReference type="ARBA" id="ARBA00022525"/>
    </source>
</evidence>
<evidence type="ECO:0000256" key="16">
    <source>
        <dbReference type="ARBA" id="ARBA00029636"/>
    </source>
</evidence>
<accession>A0A913Z786</accession>
<evidence type="ECO:0000313" key="23">
    <source>
        <dbReference type="EnsemblMetazoa" id="XP_038046866.1"/>
    </source>
</evidence>
<keyword evidence="10" id="KW-0677">Repeat</keyword>
<evidence type="ECO:0000256" key="9">
    <source>
        <dbReference type="ARBA" id="ARBA00022729"/>
    </source>
</evidence>
<evidence type="ECO:0000313" key="24">
    <source>
        <dbReference type="Proteomes" id="UP000887568"/>
    </source>
</evidence>
<protein>
    <recommendedName>
        <fullName evidence="16">C3/C5 convertase</fullName>
    </recommendedName>
</protein>
<dbReference type="PROSITE" id="PS00135">
    <property type="entry name" value="TRYPSIN_SER"/>
    <property type="match status" value="1"/>
</dbReference>
<keyword evidence="7 18" id="KW-0768">Sushi</keyword>
<evidence type="ECO:0000259" key="22">
    <source>
        <dbReference type="PROSITE" id="PS50923"/>
    </source>
</evidence>
<dbReference type="CDD" id="cd00033">
    <property type="entry name" value="CCP"/>
    <property type="match status" value="3"/>
</dbReference>
<name>A0A913Z786_PATMI</name>
<dbReference type="GeneID" id="119721060"/>
<evidence type="ECO:0000256" key="6">
    <source>
        <dbReference type="ARBA" id="ARBA00022588"/>
    </source>
</evidence>
<dbReference type="InterPro" id="IPR001314">
    <property type="entry name" value="Peptidase_S1A"/>
</dbReference>
<dbReference type="GO" id="GO:0006956">
    <property type="term" value="P:complement activation"/>
    <property type="evidence" value="ECO:0007669"/>
    <property type="project" value="InterPro"/>
</dbReference>
<dbReference type="FunFam" id="2.40.10.10:FF:000003">
    <property type="entry name" value="Transmembrane serine protease 3"/>
    <property type="match status" value="1"/>
</dbReference>
<feature type="active site" description="Charge relay system" evidence="17">
    <location>
        <position position="706"/>
    </location>
</feature>
<dbReference type="Pfam" id="PF00092">
    <property type="entry name" value="VWA"/>
    <property type="match status" value="1"/>
</dbReference>
<evidence type="ECO:0000256" key="18">
    <source>
        <dbReference type="PROSITE-ProRule" id="PRU00302"/>
    </source>
</evidence>
<dbReference type="Gene3D" id="3.40.50.410">
    <property type="entry name" value="von Willebrand factor, type A domain"/>
    <property type="match status" value="1"/>
</dbReference>
<dbReference type="InterPro" id="IPR001254">
    <property type="entry name" value="Trypsin_dom"/>
</dbReference>
<dbReference type="PROSITE" id="PS50923">
    <property type="entry name" value="SUSHI"/>
    <property type="match status" value="3"/>
</dbReference>
<feature type="active site" description="Charge relay system" evidence="17">
    <location>
        <position position="533"/>
    </location>
</feature>
<evidence type="ECO:0000256" key="2">
    <source>
        <dbReference type="ARBA" id="ARBA00001946"/>
    </source>
</evidence>
<keyword evidence="8 19" id="KW-0645">Protease</keyword>
<dbReference type="RefSeq" id="XP_038046866.1">
    <property type="nucleotide sequence ID" value="XM_038190938.1"/>
</dbReference>
<evidence type="ECO:0000256" key="14">
    <source>
        <dbReference type="ARBA" id="ARBA00023157"/>
    </source>
</evidence>
<feature type="domain" description="Sushi" evidence="22">
    <location>
        <begin position="166"/>
        <end position="226"/>
    </location>
</feature>